<gene>
    <name evidence="6" type="ORF">Godav_024051</name>
</gene>
<keyword evidence="2 3" id="KW-0268">Exocytosis</keyword>
<dbReference type="Pfam" id="PF04048">
    <property type="entry name" value="Sec8_N"/>
    <property type="match status" value="1"/>
</dbReference>
<feature type="domain" description="Exocyst complex component Sec8 N-terminal" evidence="5">
    <location>
        <begin position="16"/>
        <end position="151"/>
    </location>
</feature>
<organism evidence="6 7">
    <name type="scientific">Gossypium davidsonii</name>
    <name type="common">Davidson's cotton</name>
    <name type="synonym">Gossypium klotzschianum subsp. davidsonii</name>
    <dbReference type="NCBI Taxonomy" id="34287"/>
    <lineage>
        <taxon>Eukaryota</taxon>
        <taxon>Viridiplantae</taxon>
        <taxon>Streptophyta</taxon>
        <taxon>Embryophyta</taxon>
        <taxon>Tracheophyta</taxon>
        <taxon>Spermatophyta</taxon>
        <taxon>Magnoliopsida</taxon>
        <taxon>eudicotyledons</taxon>
        <taxon>Gunneridae</taxon>
        <taxon>Pentapetalae</taxon>
        <taxon>rosids</taxon>
        <taxon>malvids</taxon>
        <taxon>Malvales</taxon>
        <taxon>Malvaceae</taxon>
        <taxon>Malvoideae</taxon>
        <taxon>Gossypium</taxon>
    </lineage>
</organism>
<evidence type="ECO:0000313" key="7">
    <source>
        <dbReference type="Proteomes" id="UP000593561"/>
    </source>
</evidence>
<comment type="caution">
    <text evidence="6">The sequence shown here is derived from an EMBL/GenBank/DDBJ whole genome shotgun (WGS) entry which is preliminary data.</text>
</comment>
<dbReference type="PANTHER" id="PTHR14146">
    <property type="entry name" value="EXOCYST COMPLEX COMPONENT 4"/>
    <property type="match status" value="1"/>
</dbReference>
<keyword evidence="3" id="KW-0653">Protein transport</keyword>
<comment type="similarity">
    <text evidence="3">Belongs to the SEC8 family.</text>
</comment>
<dbReference type="GO" id="GO:0015031">
    <property type="term" value="P:protein transport"/>
    <property type="evidence" value="ECO:0007669"/>
    <property type="project" value="UniProtKB-KW"/>
</dbReference>
<accession>A0A7J8STS5</accession>
<feature type="region of interest" description="Disordered" evidence="4">
    <location>
        <begin position="244"/>
        <end position="276"/>
    </location>
</feature>
<dbReference type="GO" id="GO:0006612">
    <property type="term" value="P:protein targeting to membrane"/>
    <property type="evidence" value="ECO:0007669"/>
    <property type="project" value="UniProtKB-UniRule"/>
</dbReference>
<feature type="compositionally biased region" description="Basic and acidic residues" evidence="4">
    <location>
        <begin position="253"/>
        <end position="276"/>
    </location>
</feature>
<keyword evidence="1 3" id="KW-0813">Transport</keyword>
<evidence type="ECO:0000259" key="5">
    <source>
        <dbReference type="Pfam" id="PF04048"/>
    </source>
</evidence>
<reference evidence="6 7" key="1">
    <citation type="journal article" date="2019" name="Genome Biol. Evol.">
        <title>Insights into the evolution of the New World diploid cottons (Gossypium, subgenus Houzingenia) based on genome sequencing.</title>
        <authorList>
            <person name="Grover C.E."/>
            <person name="Arick M.A. 2nd"/>
            <person name="Thrash A."/>
            <person name="Conover J.L."/>
            <person name="Sanders W.S."/>
            <person name="Peterson D.G."/>
            <person name="Frelichowski J.E."/>
            <person name="Scheffler J.A."/>
            <person name="Scheffler B.E."/>
            <person name="Wendel J.F."/>
        </authorList>
    </citation>
    <scope>NUCLEOTIDE SEQUENCE [LARGE SCALE GENOMIC DNA]</scope>
    <source>
        <strain evidence="6">27</strain>
        <tissue evidence="6">Leaf</tissue>
    </source>
</reference>
<dbReference type="GO" id="GO:0006893">
    <property type="term" value="P:Golgi to plasma membrane transport"/>
    <property type="evidence" value="ECO:0007669"/>
    <property type="project" value="TreeGrafter"/>
</dbReference>
<dbReference type="PANTHER" id="PTHR14146:SF0">
    <property type="entry name" value="EXOCYST COMPLEX COMPONENT 4"/>
    <property type="match status" value="1"/>
</dbReference>
<evidence type="ECO:0000256" key="1">
    <source>
        <dbReference type="ARBA" id="ARBA00022448"/>
    </source>
</evidence>
<protein>
    <recommendedName>
        <fullName evidence="3">Exocyst complex component Sec8</fullName>
    </recommendedName>
</protein>
<dbReference type="GO" id="GO:0090522">
    <property type="term" value="P:vesicle tethering involved in exocytosis"/>
    <property type="evidence" value="ECO:0007669"/>
    <property type="project" value="UniProtKB-UniRule"/>
</dbReference>
<evidence type="ECO:0000313" key="6">
    <source>
        <dbReference type="EMBL" id="MBA0629504.1"/>
    </source>
</evidence>
<proteinExistence type="inferred from homology"/>
<evidence type="ECO:0000256" key="2">
    <source>
        <dbReference type="ARBA" id="ARBA00022483"/>
    </source>
</evidence>
<dbReference type="InterPro" id="IPR039682">
    <property type="entry name" value="Sec8/EXOC4"/>
</dbReference>
<comment type="function">
    <text evidence="3">Component of the exocyst complex involved in the docking of exocytic vesicles with fusion sites on the plasma membrane.</text>
</comment>
<name>A0A7J8STS5_GOSDV</name>
<dbReference type="AlphaFoldDB" id="A0A7J8STS5"/>
<dbReference type="EMBL" id="JABFAC010000011">
    <property type="protein sequence ID" value="MBA0629504.1"/>
    <property type="molecule type" value="Genomic_DNA"/>
</dbReference>
<dbReference type="Proteomes" id="UP000593561">
    <property type="component" value="Unassembled WGS sequence"/>
</dbReference>
<dbReference type="GO" id="GO:0006904">
    <property type="term" value="P:vesicle docking involved in exocytosis"/>
    <property type="evidence" value="ECO:0007669"/>
    <property type="project" value="InterPro"/>
</dbReference>
<dbReference type="InterPro" id="IPR007191">
    <property type="entry name" value="Sec8_exocyst_N"/>
</dbReference>
<dbReference type="GO" id="GO:0000145">
    <property type="term" value="C:exocyst"/>
    <property type="evidence" value="ECO:0007669"/>
    <property type="project" value="UniProtKB-UniRule"/>
</dbReference>
<evidence type="ECO:0000256" key="3">
    <source>
        <dbReference type="RuleBase" id="RU367079"/>
    </source>
</evidence>
<sequence>MGMFDGFPLPPDKEYLRDDLLTVRESWAAARFDSLPHVVRILSSKDREGELGVLKEQRDIVEDVVDEVVHAYHGGFNKAIQNYSQILRLFSESSESIEVLKVDLAESKKRLSARNKQLHQLWYRSVTLRHIISLLDQIEGIAKVPARIEKLISDKQYYAAVQLHIQSALMLEREGLQPVGALQDIRSDLSKLQGILFFKILEDLHAHLYNKGEFSSVASSMHEKDDEVPTTTVVAITANSLQPVSLSPVDGRSSYDGHDGDSSLEPNDERLNGGDGKDVKVHQIPLWLFNSTPDEFVETIKKSDAPIHVKYLQTMVECLSLLNKIAAASALICQRLRPTVHGIITSRIKAHSEFINSSVDKATRTGATSLHLMKGQLESYQLSKQKRQNGISLAGNLLAVSPVSPVMAPTGKAQAAAKELLNSILDSVVRIFGNHIVIGELIESKSSPQIDTKILKSMSTDAYLDSKASHFSIGFSLTVLQSECQQLICEILRATPEAASADAAVQTARLASKAPTKEKRQITKIRPIYNLGMGFIVKRASVNIDDVGVGGFQNDGSEDGLTFAFRFTDATLSVPNKGVEFKRQGGWSTKGPNVSQEGYGSAAVLPEQGMYLAASVYRPVHQGAFCALDNTDFIDGSVNGLFFFILMSGAVYRKACFNAAKKVFPAWVSLCFMLVCHTKKSHFVNDGLLAFVENFVKDHLLPTMFVDYRKSVQAAISSKFRNHLSPAAFRPRAHNHASYASSIEKGRPVLQGLLAIDYLAKEASVLGWAQAIPKFAADLMKYVQTFLERTYERCRTSYMEAVLEKQSYMIIGRHDIDKLMRLDPASACLPNAFSQSNVRNNSSGAGSIDVESELSDLLLNLRPIRQENLIRDNHKIVLLASLSYSLEYVADSIERQVHPSHLSWYLDILSNVNMHLNVYLHIPTSYEYLMQAARYFKLPIRKFSAVSYILHISNATCRLVQVSPQNVESGKPSQTSSSPARDLTLSANEYRKLAIDCLKVLRVEMQLETIFHLQEMTHREYLENQDAEEPDDFVISLTAQITCRDEEIAPFVSGVKRNYIFGGICGTAANASIKALADFKSINLFGVQQICRNSIALEQVSSRMSETVMILFSSYSLRSLLPYTLSSSSHFFRSSFMCTNQSSDLQSLIPLQTLAAIPSIDSEAAQQKLEHALLTFVTEHEHLFTPSEYINLLKVQIPGREVPLDAQDRMKEILSQ</sequence>
<evidence type="ECO:0000256" key="4">
    <source>
        <dbReference type="SAM" id="MobiDB-lite"/>
    </source>
</evidence>
<keyword evidence="7" id="KW-1185">Reference proteome</keyword>